<feature type="domain" description="Transposase-associated" evidence="1">
    <location>
        <begin position="5"/>
        <end position="84"/>
    </location>
</feature>
<evidence type="ECO:0000313" key="2">
    <source>
        <dbReference type="EMBL" id="PWA91762.1"/>
    </source>
</evidence>
<dbReference type="InterPro" id="IPR029480">
    <property type="entry name" value="Transpos_assoc"/>
</dbReference>
<dbReference type="AlphaFoldDB" id="A0A2U1Q1D8"/>
<organism evidence="2 3">
    <name type="scientific">Artemisia annua</name>
    <name type="common">Sweet wormwood</name>
    <dbReference type="NCBI Taxonomy" id="35608"/>
    <lineage>
        <taxon>Eukaryota</taxon>
        <taxon>Viridiplantae</taxon>
        <taxon>Streptophyta</taxon>
        <taxon>Embryophyta</taxon>
        <taxon>Tracheophyta</taxon>
        <taxon>Spermatophyta</taxon>
        <taxon>Magnoliopsida</taxon>
        <taxon>eudicotyledons</taxon>
        <taxon>Gunneridae</taxon>
        <taxon>Pentapetalae</taxon>
        <taxon>asterids</taxon>
        <taxon>campanulids</taxon>
        <taxon>Asterales</taxon>
        <taxon>Asteraceae</taxon>
        <taxon>Asteroideae</taxon>
        <taxon>Anthemideae</taxon>
        <taxon>Artemisiinae</taxon>
        <taxon>Artemisia</taxon>
    </lineage>
</organism>
<dbReference type="PANTHER" id="PTHR48258">
    <property type="entry name" value="DUF4218 DOMAIN-CONTAINING PROTEIN-RELATED"/>
    <property type="match status" value="1"/>
</dbReference>
<dbReference type="Pfam" id="PF13963">
    <property type="entry name" value="Transpos_assoc"/>
    <property type="match status" value="1"/>
</dbReference>
<name>A0A2U1Q1D8_ARTAN</name>
<dbReference type="EMBL" id="PKPP01000520">
    <property type="protein sequence ID" value="PWA91762.1"/>
    <property type="molecule type" value="Genomic_DNA"/>
</dbReference>
<comment type="caution">
    <text evidence="2">The sequence shown here is derived from an EMBL/GenBank/DDBJ whole genome shotgun (WGS) entry which is preliminary data.</text>
</comment>
<accession>A0A2U1Q1D8</accession>
<proteinExistence type="predicted"/>
<keyword evidence="3" id="KW-1185">Reference proteome</keyword>
<evidence type="ECO:0000259" key="1">
    <source>
        <dbReference type="Pfam" id="PF13963"/>
    </source>
</evidence>
<sequence>MAADRGWMYDVEDADRFLSHIFCSNLDAFLDFAFSNKAFVDNNRIKCPCLECDNKHFKTRNYVMFHLYEKGFTPNYTTWFAHGEIAATFQHEGESRDPMEDDNNVDECKRMVVDEVRPSYVNDTTCEPSCNSNVLEGTKGCQKNLKVKLTSELFKCKSNNKINMLALPENKTINIIKNHSIWNCPRVSATEPQLSIFKFPVEVLMDSGPWYVSLDVKSMAHRYILFNCEEVKPFIRLFDDLTRQQQQPNIDEGGHDMYRKSFAEWFEKHVHEGSNYIREDLQDIAQRPCLPNFRSCTYKGCLINGYKFHTQKHSEWRVKKLSGVCVRGAVSNGHERDYYGILDEIIELKLTYRHPGSPRFSRGVVVLFMCKWFDTPGGVEHDEIPPHVPHAAMLQLFHGFTMYEPSCIIRDDPFFIQVKRDVVSCFNVLIVALQTRTFDMIIINKYFVRKSEVQKTIYISEESITVGSMCRKYH</sequence>
<reference evidence="2 3" key="1">
    <citation type="journal article" date="2018" name="Mol. Plant">
        <title>The genome of Artemisia annua provides insight into the evolution of Asteraceae family and artemisinin biosynthesis.</title>
        <authorList>
            <person name="Shen Q."/>
            <person name="Zhang L."/>
            <person name="Liao Z."/>
            <person name="Wang S."/>
            <person name="Yan T."/>
            <person name="Shi P."/>
            <person name="Liu M."/>
            <person name="Fu X."/>
            <person name="Pan Q."/>
            <person name="Wang Y."/>
            <person name="Lv Z."/>
            <person name="Lu X."/>
            <person name="Zhang F."/>
            <person name="Jiang W."/>
            <person name="Ma Y."/>
            <person name="Chen M."/>
            <person name="Hao X."/>
            <person name="Li L."/>
            <person name="Tang Y."/>
            <person name="Lv G."/>
            <person name="Zhou Y."/>
            <person name="Sun X."/>
            <person name="Brodelius P.E."/>
            <person name="Rose J.K.C."/>
            <person name="Tang K."/>
        </authorList>
    </citation>
    <scope>NUCLEOTIDE SEQUENCE [LARGE SCALE GENOMIC DNA]</scope>
    <source>
        <strain evidence="3">cv. Huhao1</strain>
        <tissue evidence="2">Leaf</tissue>
    </source>
</reference>
<protein>
    <recommendedName>
        <fullName evidence="1">Transposase-associated domain-containing protein</fullName>
    </recommendedName>
</protein>
<gene>
    <name evidence="2" type="ORF">CTI12_AA087190</name>
</gene>
<dbReference type="Proteomes" id="UP000245207">
    <property type="component" value="Unassembled WGS sequence"/>
</dbReference>
<evidence type="ECO:0000313" key="3">
    <source>
        <dbReference type="Proteomes" id="UP000245207"/>
    </source>
</evidence>